<evidence type="ECO:0000259" key="2">
    <source>
        <dbReference type="Pfam" id="PF02371"/>
    </source>
</evidence>
<organism evidence="3 4">
    <name type="scientific">Clostridium sporogenes</name>
    <dbReference type="NCBI Taxonomy" id="1509"/>
    <lineage>
        <taxon>Bacteria</taxon>
        <taxon>Bacillati</taxon>
        <taxon>Bacillota</taxon>
        <taxon>Clostridia</taxon>
        <taxon>Eubacteriales</taxon>
        <taxon>Clostridiaceae</taxon>
        <taxon>Clostridium</taxon>
    </lineage>
</organism>
<evidence type="ECO:0000313" key="3">
    <source>
        <dbReference type="EMBL" id="QDY34389.1"/>
    </source>
</evidence>
<evidence type="ECO:0000256" key="1">
    <source>
        <dbReference type="SAM" id="Phobius"/>
    </source>
</evidence>
<reference evidence="3" key="1">
    <citation type="submission" date="2017-07" db="EMBL/GenBank/DDBJ databases">
        <title>Genome sequencing of BoNT-producing clostridia.</title>
        <authorList>
            <person name="Williamson C."/>
        </authorList>
    </citation>
    <scope>NUCLEOTIDE SEQUENCE</scope>
    <source>
        <strain evidence="3">AM553</strain>
    </source>
</reference>
<dbReference type="EMBL" id="CP022405">
    <property type="protein sequence ID" value="QDY34389.1"/>
    <property type="molecule type" value="Genomic_DNA"/>
</dbReference>
<dbReference type="Proteomes" id="UP000962161">
    <property type="component" value="Chromosome"/>
</dbReference>
<dbReference type="Pfam" id="PF02371">
    <property type="entry name" value="Transposase_20"/>
    <property type="match status" value="1"/>
</dbReference>
<dbReference type="GO" id="GO:0004803">
    <property type="term" value="F:transposase activity"/>
    <property type="evidence" value="ECO:0007669"/>
    <property type="project" value="InterPro"/>
</dbReference>
<dbReference type="GO" id="GO:0003677">
    <property type="term" value="F:DNA binding"/>
    <property type="evidence" value="ECO:0007669"/>
    <property type="project" value="InterPro"/>
</dbReference>
<accession>A0AAE5CB90</accession>
<gene>
    <name evidence="3" type="ORF">CGS26_07185</name>
</gene>
<sequence>MRYLITSFYLFYVGFISAITILTEIRDFQGFLKPKLLVAYIGVNPSINESGKFKNYTE</sequence>
<dbReference type="RefSeq" id="WP_080333606.1">
    <property type="nucleotide sequence ID" value="NZ_CP022405.1"/>
</dbReference>
<proteinExistence type="predicted"/>
<dbReference type="InterPro" id="IPR003346">
    <property type="entry name" value="Transposase_20"/>
</dbReference>
<keyword evidence="1" id="KW-0472">Membrane</keyword>
<feature type="transmembrane region" description="Helical" evidence="1">
    <location>
        <begin position="6"/>
        <end position="25"/>
    </location>
</feature>
<dbReference type="AlphaFoldDB" id="A0AAE5CB90"/>
<keyword evidence="1" id="KW-1133">Transmembrane helix</keyword>
<dbReference type="GO" id="GO:0006313">
    <property type="term" value="P:DNA transposition"/>
    <property type="evidence" value="ECO:0007669"/>
    <property type="project" value="InterPro"/>
</dbReference>
<keyword evidence="1" id="KW-0812">Transmembrane</keyword>
<feature type="domain" description="Transposase IS116/IS110/IS902 C-terminal" evidence="2">
    <location>
        <begin position="13"/>
        <end position="55"/>
    </location>
</feature>
<evidence type="ECO:0000313" key="4">
    <source>
        <dbReference type="Proteomes" id="UP000962161"/>
    </source>
</evidence>
<protein>
    <recommendedName>
        <fullName evidence="2">Transposase IS116/IS110/IS902 C-terminal domain-containing protein</fullName>
    </recommendedName>
</protein>
<name>A0AAE5CB90_CLOSG</name>